<organism evidence="1 2">
    <name type="scientific">Halogeometricum borinquense</name>
    <dbReference type="NCBI Taxonomy" id="60847"/>
    <lineage>
        <taxon>Archaea</taxon>
        <taxon>Methanobacteriati</taxon>
        <taxon>Methanobacteriota</taxon>
        <taxon>Stenosarchaea group</taxon>
        <taxon>Halobacteria</taxon>
        <taxon>Halobacteriales</taxon>
        <taxon>Haloferacaceae</taxon>
        <taxon>Halogeometricum</taxon>
    </lineage>
</organism>
<accession>A0A6C0UJZ3</accession>
<gene>
    <name evidence="1" type="ORF">G3I44_14960</name>
</gene>
<sequence length="337" mass="35467">MVTVSRRETVAAAGAGLAALSGCTTVLGSGQGNSEQLHVGWVPIYPNVQHFVMSERDYYAELDAELSTTEFSSGPAAVKAFAAGDLDIGFFGVTPAMVLTDNGVDADVLVANSKNGFKMIATDGFADRYDDDGGDAFQSYTADHGTKPIWGTAPDGSVPDIITRYWIERDLEAGATTDVVNKAKVPPAKTPQAAQSGDIVGTTVQEPYATLVAEMDGYREIEWSGTVLPDHPVTVAFVANSVSDELKRGFVEQHIRATNAVYDDPTGAAQDAAAVLGLDEALAERAMQSKAAAFLSNPHEITSQSETMSKFVAEVGNIDGAMSAAELLDVSVYDTVA</sequence>
<proteinExistence type="predicted"/>
<dbReference type="GeneID" id="44080727"/>
<protein>
    <submittedName>
        <fullName evidence="1">ABC transporter substrate-binding protein</fullName>
    </submittedName>
</protein>
<dbReference type="Pfam" id="PF13379">
    <property type="entry name" value="NMT1_2"/>
    <property type="match status" value="1"/>
</dbReference>
<reference evidence="1 2" key="1">
    <citation type="submission" date="2020-02" db="EMBL/GenBank/DDBJ databases">
        <title>Whole genome sequence of Halogeometricum borinquense strain wsp4.</title>
        <authorList>
            <person name="Verma D.K."/>
            <person name="Gopal K."/>
            <person name="Prasad E.S."/>
        </authorList>
    </citation>
    <scope>NUCLEOTIDE SEQUENCE [LARGE SCALE GENOMIC DNA]</scope>
    <source>
        <strain evidence="2">wsp4</strain>
    </source>
</reference>
<dbReference type="SUPFAM" id="SSF53850">
    <property type="entry name" value="Periplasmic binding protein-like II"/>
    <property type="match status" value="1"/>
</dbReference>
<name>A0A6C0UJZ3_9EURY</name>
<dbReference type="Proteomes" id="UP000465846">
    <property type="component" value="Chromosome"/>
</dbReference>
<evidence type="ECO:0000313" key="2">
    <source>
        <dbReference type="Proteomes" id="UP000465846"/>
    </source>
</evidence>
<dbReference type="PROSITE" id="PS51257">
    <property type="entry name" value="PROKAR_LIPOPROTEIN"/>
    <property type="match status" value="1"/>
</dbReference>
<evidence type="ECO:0000313" key="1">
    <source>
        <dbReference type="EMBL" id="QIB75480.1"/>
    </source>
</evidence>
<dbReference type="PANTHER" id="PTHR30024:SF42">
    <property type="entry name" value="ALIPHATIC SULFONATES-BINDING PROTEIN-RELATED"/>
    <property type="match status" value="1"/>
</dbReference>
<dbReference type="AlphaFoldDB" id="A0A6C0UJZ3"/>
<dbReference type="Gene3D" id="3.40.190.10">
    <property type="entry name" value="Periplasmic binding protein-like II"/>
    <property type="match status" value="2"/>
</dbReference>
<dbReference type="RefSeq" id="WP_163487249.1">
    <property type="nucleotide sequence ID" value="NZ_CP048739.1"/>
</dbReference>
<dbReference type="EMBL" id="CP048739">
    <property type="protein sequence ID" value="QIB75480.1"/>
    <property type="molecule type" value="Genomic_DNA"/>
</dbReference>
<dbReference type="PANTHER" id="PTHR30024">
    <property type="entry name" value="ALIPHATIC SULFONATES-BINDING PROTEIN-RELATED"/>
    <property type="match status" value="1"/>
</dbReference>